<name>A0A1Y1Z939_9FUNG</name>
<organism evidence="10 11">
    <name type="scientific">Neocallimastix californiae</name>
    <dbReference type="NCBI Taxonomy" id="1754190"/>
    <lineage>
        <taxon>Eukaryota</taxon>
        <taxon>Fungi</taxon>
        <taxon>Fungi incertae sedis</taxon>
        <taxon>Chytridiomycota</taxon>
        <taxon>Chytridiomycota incertae sedis</taxon>
        <taxon>Neocallimastigomycetes</taxon>
        <taxon>Neocallimastigales</taxon>
        <taxon>Neocallimastigaceae</taxon>
        <taxon>Neocallimastix</taxon>
    </lineage>
</organism>
<sequence>MKSYSKQKTNLDSDLLKYLRTSNINSIGGYYIGKTLGKGSFGKVKLGIHKLTGQKVAIKIVDKIHAPIVAREIETWRHLIHPNIIQLYEVITSETKIYMIVEYAEEGELFDFISKYGRIDEQSVTAKRLFKQLVEAVYYCHQHNFVHRDLKLENVLLSNDFKIKLSDFGFTREFSSSKLLDTYCGSVAYAAPEMITGKQYNGPGADIWSLGVILYTMVCGTLPFDDETDEIIHQKILNLKYEIPDFISEECKDLITRILKIEPSERITIEEILNHKWMETSQEDNISSVNSSNLSLSSAVNTSYVNLNNNSENDIKSIENLHSNLNSSLKNSELSLNGTSIKSHSGSNNLMIASNSSLKSNNSLNNSISSLQGSNNSLNKPSRLSNKDHKRRMKQNLFINLSKNKEEELILDEIEKKLLDNLEWIGFNTKALLESVKNHSCNELSATWYLLLRKHKSHHYSNFIFNDESVFCPSAEPWASGSKSNKYDFQPFSAPIRSSFTTNANNRNLWATGSRKDILNEVMKKNSPRLTTITQKQILTSSSKSYNNSPTSYGTSTYNNKLIMTPIEKSIPNSPLNSNLIMKEGEGEKEKEEEEMEEGEESRKNGSGFNLINKKSQNSYTSISNRSLLTKNIMKSQLPPLINDDFKKDFIKSEQPISSRILTNNMIYSNSYSGDINMMVRNVNGSSKTYSPFRGRPKPRRSTLPSNFPNHFSLDEDGNDSSSNLISVDEDDNEEDDYSSSYTPSSIKFKTFQANETALPTSSSFNTNSPLTLTTMIGVNEEDEEDRESNISITTDSNIETNDNIKLDIPDKFIAKSTTSRSSSGYSETSGYTNDDYMNYFHQPETNQTNNKTSY</sequence>
<dbReference type="OrthoDB" id="504170at2759"/>
<evidence type="ECO:0000256" key="7">
    <source>
        <dbReference type="PROSITE-ProRule" id="PRU10141"/>
    </source>
</evidence>
<evidence type="ECO:0000313" key="10">
    <source>
        <dbReference type="EMBL" id="ORY06790.1"/>
    </source>
</evidence>
<dbReference type="CDD" id="cd14003">
    <property type="entry name" value="STKc_AMPK-like"/>
    <property type="match status" value="1"/>
</dbReference>
<feature type="binding site" evidence="7">
    <location>
        <position position="59"/>
    </location>
    <ligand>
        <name>ATP</name>
        <dbReference type="ChEBI" id="CHEBI:30616"/>
    </ligand>
</feature>
<gene>
    <name evidence="10" type="ORF">LY90DRAFT_678338</name>
</gene>
<keyword evidence="5 10" id="KW-0418">Kinase</keyword>
<dbReference type="Gene3D" id="1.10.510.10">
    <property type="entry name" value="Transferase(Phosphotransferase) domain 1"/>
    <property type="match status" value="1"/>
</dbReference>
<dbReference type="EMBL" id="MCOG01000436">
    <property type="protein sequence ID" value="ORY06790.1"/>
    <property type="molecule type" value="Genomic_DNA"/>
</dbReference>
<evidence type="ECO:0000313" key="11">
    <source>
        <dbReference type="Proteomes" id="UP000193920"/>
    </source>
</evidence>
<evidence type="ECO:0000256" key="4">
    <source>
        <dbReference type="ARBA" id="ARBA00022741"/>
    </source>
</evidence>
<dbReference type="Pfam" id="PF00069">
    <property type="entry name" value="Pkinase"/>
    <property type="match status" value="1"/>
</dbReference>
<proteinExistence type="inferred from homology"/>
<dbReference type="InterPro" id="IPR017441">
    <property type="entry name" value="Protein_kinase_ATP_BS"/>
</dbReference>
<keyword evidence="6 7" id="KW-0067">ATP-binding</keyword>
<evidence type="ECO:0000256" key="6">
    <source>
        <dbReference type="ARBA" id="ARBA00022840"/>
    </source>
</evidence>
<keyword evidence="11" id="KW-1185">Reference proteome</keyword>
<dbReference type="InterPro" id="IPR000719">
    <property type="entry name" value="Prot_kinase_dom"/>
</dbReference>
<dbReference type="GO" id="GO:0004674">
    <property type="term" value="F:protein serine/threonine kinase activity"/>
    <property type="evidence" value="ECO:0007669"/>
    <property type="project" value="UniProtKB-KW"/>
</dbReference>
<dbReference type="GO" id="GO:0005524">
    <property type="term" value="F:ATP binding"/>
    <property type="evidence" value="ECO:0007669"/>
    <property type="project" value="UniProtKB-UniRule"/>
</dbReference>
<feature type="domain" description="Protein kinase" evidence="9">
    <location>
        <begin position="30"/>
        <end position="278"/>
    </location>
</feature>
<keyword evidence="4 7" id="KW-0547">Nucleotide-binding</keyword>
<dbReference type="PROSITE" id="PS00108">
    <property type="entry name" value="PROTEIN_KINASE_ST"/>
    <property type="match status" value="1"/>
</dbReference>
<feature type="compositionally biased region" description="Acidic residues" evidence="8">
    <location>
        <begin position="728"/>
        <end position="738"/>
    </location>
</feature>
<keyword evidence="2" id="KW-0723">Serine/threonine-protein kinase</keyword>
<evidence type="ECO:0000256" key="3">
    <source>
        <dbReference type="ARBA" id="ARBA00022679"/>
    </source>
</evidence>
<feature type="region of interest" description="Disordered" evidence="8">
    <location>
        <begin position="363"/>
        <end position="389"/>
    </location>
</feature>
<dbReference type="SUPFAM" id="SSF56112">
    <property type="entry name" value="Protein kinase-like (PK-like)"/>
    <property type="match status" value="1"/>
</dbReference>
<reference evidence="10 11" key="1">
    <citation type="submission" date="2016-08" db="EMBL/GenBank/DDBJ databases">
        <title>A Parts List for Fungal Cellulosomes Revealed by Comparative Genomics.</title>
        <authorList>
            <consortium name="DOE Joint Genome Institute"/>
            <person name="Haitjema C.H."/>
            <person name="Gilmore S.P."/>
            <person name="Henske J.K."/>
            <person name="Solomon K.V."/>
            <person name="De Groot R."/>
            <person name="Kuo A."/>
            <person name="Mondo S.J."/>
            <person name="Salamov A.A."/>
            <person name="Labutti K."/>
            <person name="Zhao Z."/>
            <person name="Chiniquy J."/>
            <person name="Barry K."/>
            <person name="Brewer H.M."/>
            <person name="Purvine S.O."/>
            <person name="Wright A.T."/>
            <person name="Boxma B."/>
            <person name="Van Alen T."/>
            <person name="Hackstein J.H."/>
            <person name="Baker S.E."/>
            <person name="Grigoriev I.V."/>
            <person name="O'Malley M.A."/>
        </authorList>
    </citation>
    <scope>NUCLEOTIDE SEQUENCE [LARGE SCALE GENOMIC DNA]</scope>
    <source>
        <strain evidence="10 11">G1</strain>
    </source>
</reference>
<comment type="caution">
    <text evidence="10">The sequence shown here is derived from an EMBL/GenBank/DDBJ whole genome shotgun (WGS) entry which is preliminary data.</text>
</comment>
<dbReference type="GO" id="GO:0005737">
    <property type="term" value="C:cytoplasm"/>
    <property type="evidence" value="ECO:0007669"/>
    <property type="project" value="TreeGrafter"/>
</dbReference>
<dbReference type="FunFam" id="1.10.510.10:FF:000956">
    <property type="entry name" value="CAMK family protein kinase"/>
    <property type="match status" value="1"/>
</dbReference>
<dbReference type="InterPro" id="IPR008271">
    <property type="entry name" value="Ser/Thr_kinase_AS"/>
</dbReference>
<keyword evidence="3" id="KW-0808">Transferase</keyword>
<evidence type="ECO:0000256" key="2">
    <source>
        <dbReference type="ARBA" id="ARBA00022527"/>
    </source>
</evidence>
<dbReference type="InterPro" id="IPR011009">
    <property type="entry name" value="Kinase-like_dom_sf"/>
</dbReference>
<evidence type="ECO:0000259" key="9">
    <source>
        <dbReference type="PROSITE" id="PS50011"/>
    </source>
</evidence>
<accession>A0A1Y1Z939</accession>
<dbReference type="SMART" id="SM00220">
    <property type="entry name" value="S_TKc"/>
    <property type="match status" value="1"/>
</dbReference>
<dbReference type="PROSITE" id="PS00107">
    <property type="entry name" value="PROTEIN_KINASE_ATP"/>
    <property type="match status" value="1"/>
</dbReference>
<feature type="compositionally biased region" description="Acidic residues" evidence="8">
    <location>
        <begin position="591"/>
        <end position="600"/>
    </location>
</feature>
<evidence type="ECO:0000256" key="8">
    <source>
        <dbReference type="SAM" id="MobiDB-lite"/>
    </source>
</evidence>
<feature type="region of interest" description="Disordered" evidence="8">
    <location>
        <begin position="585"/>
        <end position="613"/>
    </location>
</feature>
<dbReference type="GO" id="GO:0035556">
    <property type="term" value="P:intracellular signal transduction"/>
    <property type="evidence" value="ECO:0007669"/>
    <property type="project" value="TreeGrafter"/>
</dbReference>
<feature type="compositionally biased region" description="Low complexity" evidence="8">
    <location>
        <begin position="363"/>
        <end position="379"/>
    </location>
</feature>
<evidence type="ECO:0000256" key="5">
    <source>
        <dbReference type="ARBA" id="ARBA00022777"/>
    </source>
</evidence>
<dbReference type="PANTHER" id="PTHR24346">
    <property type="entry name" value="MAP/MICROTUBULE AFFINITY-REGULATING KINASE"/>
    <property type="match status" value="1"/>
</dbReference>
<feature type="region of interest" description="Disordered" evidence="8">
    <location>
        <begin position="687"/>
        <end position="744"/>
    </location>
</feature>
<protein>
    <submittedName>
        <fullName evidence="10">Pkinase-domain-containing protein</fullName>
    </submittedName>
</protein>
<dbReference type="AlphaFoldDB" id="A0A1Y1Z939"/>
<comment type="similarity">
    <text evidence="1">Belongs to the protein kinase superfamily. CAMK Ser/Thr protein kinase family. NIM1 subfamily.</text>
</comment>
<dbReference type="FunFam" id="3.30.200.20:FF:000003">
    <property type="entry name" value="Non-specific serine/threonine protein kinase"/>
    <property type="match status" value="1"/>
</dbReference>
<dbReference type="STRING" id="1754190.A0A1Y1Z939"/>
<evidence type="ECO:0000256" key="1">
    <source>
        <dbReference type="ARBA" id="ARBA00010791"/>
    </source>
</evidence>
<dbReference type="PANTHER" id="PTHR24346:SF82">
    <property type="entry name" value="KP78A-RELATED"/>
    <property type="match status" value="1"/>
</dbReference>
<dbReference type="Proteomes" id="UP000193920">
    <property type="component" value="Unassembled WGS sequence"/>
</dbReference>
<dbReference type="PROSITE" id="PS50011">
    <property type="entry name" value="PROTEIN_KINASE_DOM"/>
    <property type="match status" value="1"/>
</dbReference>